<evidence type="ECO:0000256" key="1">
    <source>
        <dbReference type="ARBA" id="ARBA00022490"/>
    </source>
</evidence>
<keyword evidence="6 12" id="KW-0520">NAD</keyword>
<dbReference type="Gene3D" id="1.20.1090.10">
    <property type="entry name" value="Dehydroquinate synthase-like - alpha domain"/>
    <property type="match status" value="1"/>
</dbReference>
<proteinExistence type="predicted"/>
<dbReference type="InterPro" id="IPR016205">
    <property type="entry name" value="Glycerol_DH"/>
</dbReference>
<evidence type="ECO:0000256" key="11">
    <source>
        <dbReference type="PIRSR" id="PIRSR000112-2"/>
    </source>
</evidence>
<comment type="cofactor">
    <cofactor evidence="10">
        <name>Zn(2+)</name>
        <dbReference type="ChEBI" id="CHEBI:29105"/>
    </cofactor>
    <text evidence="10">Binds 1 zinc ion per subunit.</text>
</comment>
<evidence type="ECO:0000256" key="6">
    <source>
        <dbReference type="ARBA" id="ARBA00023027"/>
    </source>
</evidence>
<feature type="binding site" evidence="12">
    <location>
        <position position="125"/>
    </location>
    <ligand>
        <name>NAD(+)</name>
        <dbReference type="ChEBI" id="CHEBI:57540"/>
    </ligand>
</feature>
<evidence type="ECO:0000256" key="9">
    <source>
        <dbReference type="ARBA" id="ARBA00023264"/>
    </source>
</evidence>
<evidence type="ECO:0000256" key="12">
    <source>
        <dbReference type="PIRSR" id="PIRSR000112-3"/>
    </source>
</evidence>
<keyword evidence="3 10" id="KW-0479">Metal-binding</keyword>
<evidence type="ECO:0000256" key="4">
    <source>
        <dbReference type="ARBA" id="ARBA00022857"/>
    </source>
</evidence>
<keyword evidence="9" id="KW-1208">Phospholipid metabolism</keyword>
<protein>
    <submittedName>
        <fullName evidence="13">Glycerol-1-phosphate dehydrogenase [NAD(P)+]</fullName>
    </submittedName>
</protein>
<dbReference type="RefSeq" id="WP_076558161.1">
    <property type="nucleotide sequence ID" value="NZ_FTOC01000004.1"/>
</dbReference>
<dbReference type="Gene3D" id="3.40.50.1970">
    <property type="match status" value="1"/>
</dbReference>
<dbReference type="AlphaFoldDB" id="A0A1N7J6V0"/>
<feature type="binding site" evidence="10">
    <location>
        <position position="168"/>
    </location>
    <ligand>
        <name>glycerol</name>
        <dbReference type="ChEBI" id="CHEBI:17754"/>
    </ligand>
</feature>
<dbReference type="InterPro" id="IPR032837">
    <property type="entry name" value="G1PDH"/>
</dbReference>
<evidence type="ECO:0000256" key="8">
    <source>
        <dbReference type="ARBA" id="ARBA00023209"/>
    </source>
</evidence>
<evidence type="ECO:0000256" key="2">
    <source>
        <dbReference type="ARBA" id="ARBA00022516"/>
    </source>
</evidence>
<dbReference type="PANTHER" id="PTHR43616:SF5">
    <property type="entry name" value="GLYCEROL DEHYDROGENASE 1"/>
    <property type="match status" value="1"/>
</dbReference>
<keyword evidence="4" id="KW-0521">NADP</keyword>
<dbReference type="Proteomes" id="UP000187608">
    <property type="component" value="Unassembled WGS sequence"/>
</dbReference>
<dbReference type="GO" id="GO:0008654">
    <property type="term" value="P:phospholipid biosynthetic process"/>
    <property type="evidence" value="ECO:0007669"/>
    <property type="project" value="UniProtKB-KW"/>
</dbReference>
<dbReference type="GO" id="GO:0016614">
    <property type="term" value="F:oxidoreductase activity, acting on CH-OH group of donors"/>
    <property type="evidence" value="ECO:0007669"/>
    <property type="project" value="InterPro"/>
</dbReference>
<dbReference type="CDD" id="cd08174">
    <property type="entry name" value="G1PDH-like"/>
    <property type="match status" value="1"/>
</dbReference>
<evidence type="ECO:0000256" key="7">
    <source>
        <dbReference type="ARBA" id="ARBA00023098"/>
    </source>
</evidence>
<feature type="binding site" evidence="11">
    <location>
        <position position="121"/>
    </location>
    <ligand>
        <name>glycerol</name>
        <dbReference type="ChEBI" id="CHEBI:17754"/>
    </ligand>
</feature>
<keyword evidence="14" id="KW-1185">Reference proteome</keyword>
<organism evidence="13 14">
    <name type="scientific">Salimicrobium flavidum</name>
    <dbReference type="NCBI Taxonomy" id="570947"/>
    <lineage>
        <taxon>Bacteria</taxon>
        <taxon>Bacillati</taxon>
        <taxon>Bacillota</taxon>
        <taxon>Bacilli</taxon>
        <taxon>Bacillales</taxon>
        <taxon>Bacillaceae</taxon>
        <taxon>Salimicrobium</taxon>
    </lineage>
</organism>
<dbReference type="SUPFAM" id="SSF56796">
    <property type="entry name" value="Dehydroquinate synthase-like"/>
    <property type="match status" value="1"/>
</dbReference>
<dbReference type="GO" id="GO:0046872">
    <property type="term" value="F:metal ion binding"/>
    <property type="evidence" value="ECO:0007669"/>
    <property type="project" value="UniProtKB-KW"/>
</dbReference>
<dbReference type="PIRSF" id="PIRSF000112">
    <property type="entry name" value="Glycerol_dehydrogenase"/>
    <property type="match status" value="1"/>
</dbReference>
<keyword evidence="10" id="KW-0862">Zinc</keyword>
<dbReference type="STRING" id="570947.SAMN05421687_10445"/>
<name>A0A1N7J6V0_9BACI</name>
<reference evidence="14" key="1">
    <citation type="submission" date="2017-01" db="EMBL/GenBank/DDBJ databases">
        <authorList>
            <person name="Varghese N."/>
            <person name="Submissions S."/>
        </authorList>
    </citation>
    <scope>NUCLEOTIDE SEQUENCE [LARGE SCALE GENOMIC DNA]</scope>
    <source>
        <strain evidence="14">DSM 23127</strain>
    </source>
</reference>
<keyword evidence="5" id="KW-0560">Oxidoreductase</keyword>
<accession>A0A1N7J6V0</accession>
<evidence type="ECO:0000256" key="10">
    <source>
        <dbReference type="PIRSR" id="PIRSR000112-1"/>
    </source>
</evidence>
<evidence type="ECO:0000256" key="5">
    <source>
        <dbReference type="ARBA" id="ARBA00023002"/>
    </source>
</evidence>
<sequence>MTNPITNIPIPAVLEIERGIIFKLEDVLHKHGFKKVLIIFDLFTFDHYEEEVKNSFSHIKVDTLLIENELDIKDLISKAFELETFDAIIAIGGGAVIDYGKYIGFSRRTPFISVPTSASNDGFASSNASLLVEGKKTTVPAKIPYGLIADLDIIKNAPHKFILAGVGDLMSNVTALYDWEFEERHNVDHVNAFASMLSKKAVNSFIRTPMEDIKNPVFLKELVSSLTMGGIATVISGNSAPISGSEHLISHALDKYAENHHMHGIQVGVATYIMANVQDHRAERMYKVFTRTGFFDYVKTLQMSKADFRQAIENSPQIKPYRYTYLHDDEYREKALKFLESDPILQDILF</sequence>
<gene>
    <name evidence="13" type="ORF">SAMN05421687_10445</name>
</gene>
<evidence type="ECO:0000256" key="3">
    <source>
        <dbReference type="ARBA" id="ARBA00022723"/>
    </source>
</evidence>
<evidence type="ECO:0000313" key="13">
    <source>
        <dbReference type="EMBL" id="SIS45088.1"/>
    </source>
</evidence>
<dbReference type="Pfam" id="PF13685">
    <property type="entry name" value="Fe-ADH_2"/>
    <property type="match status" value="1"/>
</dbReference>
<dbReference type="OrthoDB" id="9763580at2"/>
<feature type="binding site" evidence="12">
    <location>
        <begin position="94"/>
        <end position="98"/>
    </location>
    <ligand>
        <name>NAD(+)</name>
        <dbReference type="ChEBI" id="CHEBI:57540"/>
    </ligand>
</feature>
<feature type="binding site" evidence="12">
    <location>
        <begin position="116"/>
        <end position="119"/>
    </location>
    <ligand>
        <name>NAD(+)</name>
        <dbReference type="ChEBI" id="CHEBI:57540"/>
    </ligand>
</feature>
<evidence type="ECO:0000313" key="14">
    <source>
        <dbReference type="Proteomes" id="UP000187608"/>
    </source>
</evidence>
<feature type="binding site" evidence="10">
    <location>
        <position position="263"/>
    </location>
    <ligand>
        <name>glycerol</name>
        <dbReference type="ChEBI" id="CHEBI:17754"/>
    </ligand>
</feature>
<dbReference type="PANTHER" id="PTHR43616">
    <property type="entry name" value="GLYCEROL DEHYDROGENASE"/>
    <property type="match status" value="1"/>
</dbReference>
<keyword evidence="2" id="KW-0444">Lipid biosynthesis</keyword>
<keyword evidence="8" id="KW-0594">Phospholipid biosynthesis</keyword>
<dbReference type="EMBL" id="FTOC01000004">
    <property type="protein sequence ID" value="SIS45088.1"/>
    <property type="molecule type" value="Genomic_DNA"/>
</dbReference>
<keyword evidence="1" id="KW-0963">Cytoplasm</keyword>
<keyword evidence="7" id="KW-0443">Lipid metabolism</keyword>
<feature type="binding site" evidence="10">
    <location>
        <position position="247"/>
    </location>
    <ligand>
        <name>glycerol</name>
        <dbReference type="ChEBI" id="CHEBI:17754"/>
    </ligand>
</feature>